<evidence type="ECO:0000256" key="1">
    <source>
        <dbReference type="SAM" id="MobiDB-lite"/>
    </source>
</evidence>
<organism evidence="4 5">
    <name type="scientific">Heterodera trifolii</name>
    <dbReference type="NCBI Taxonomy" id="157864"/>
    <lineage>
        <taxon>Eukaryota</taxon>
        <taxon>Metazoa</taxon>
        <taxon>Ecdysozoa</taxon>
        <taxon>Nematoda</taxon>
        <taxon>Chromadorea</taxon>
        <taxon>Rhabditida</taxon>
        <taxon>Tylenchina</taxon>
        <taxon>Tylenchomorpha</taxon>
        <taxon>Tylenchoidea</taxon>
        <taxon>Heteroderidae</taxon>
        <taxon>Heteroderinae</taxon>
        <taxon>Heterodera</taxon>
    </lineage>
</organism>
<evidence type="ECO:0000313" key="4">
    <source>
        <dbReference type="EMBL" id="KAL3120480.1"/>
    </source>
</evidence>
<dbReference type="AlphaFoldDB" id="A0ABD2LYZ2"/>
<name>A0ABD2LYZ2_9BILA</name>
<feature type="chain" id="PRO_5044875799" evidence="3">
    <location>
        <begin position="31"/>
        <end position="318"/>
    </location>
</feature>
<dbReference type="PANTHER" id="PTHR37443">
    <property type="entry name" value="PROTEIN CBG09852-RELATED"/>
    <property type="match status" value="1"/>
</dbReference>
<gene>
    <name evidence="4" type="ORF">niasHT_000598</name>
</gene>
<dbReference type="EMBL" id="JBICBT010000209">
    <property type="protein sequence ID" value="KAL3120480.1"/>
    <property type="molecule type" value="Genomic_DNA"/>
</dbReference>
<proteinExistence type="predicted"/>
<keyword evidence="2" id="KW-0472">Membrane</keyword>
<reference evidence="4 5" key="1">
    <citation type="submission" date="2024-10" db="EMBL/GenBank/DDBJ databases">
        <authorList>
            <person name="Kim D."/>
        </authorList>
    </citation>
    <scope>NUCLEOTIDE SEQUENCE [LARGE SCALE GENOMIC DNA]</scope>
    <source>
        <strain evidence="4">BH-2024</strain>
    </source>
</reference>
<evidence type="ECO:0000256" key="3">
    <source>
        <dbReference type="SAM" id="SignalP"/>
    </source>
</evidence>
<accession>A0ABD2LYZ2</accession>
<dbReference type="Proteomes" id="UP001620626">
    <property type="component" value="Unassembled WGS sequence"/>
</dbReference>
<dbReference type="InterPro" id="IPR040271">
    <property type="entry name" value="T19C3.2-like"/>
</dbReference>
<comment type="caution">
    <text evidence="4">The sequence shown here is derived from an EMBL/GenBank/DDBJ whole genome shotgun (WGS) entry which is preliminary data.</text>
</comment>
<feature type="transmembrane region" description="Helical" evidence="2">
    <location>
        <begin position="48"/>
        <end position="64"/>
    </location>
</feature>
<keyword evidence="2" id="KW-1133">Transmembrane helix</keyword>
<keyword evidence="2" id="KW-0812">Transmembrane</keyword>
<evidence type="ECO:0000313" key="5">
    <source>
        <dbReference type="Proteomes" id="UP001620626"/>
    </source>
</evidence>
<dbReference type="PANTHER" id="PTHR37443:SF2">
    <property type="entry name" value="PROTEIN CBG15264"/>
    <property type="match status" value="1"/>
</dbReference>
<protein>
    <submittedName>
        <fullName evidence="4">Uncharacterized protein</fullName>
    </submittedName>
</protein>
<evidence type="ECO:0000256" key="2">
    <source>
        <dbReference type="SAM" id="Phobius"/>
    </source>
</evidence>
<sequence>MAKIWPHTSDTNVFLFVCLLPALLQQLATSAAHGLSRLLSDDEANDHLLLSPMGFSIHFAAIFNRTTFYRRMNEFINISRSIFPFDAQLVSMLGNATRAENCAEWTDWGPCVWLRGDDPRWQRSYFDQLLPGRSGCRNHMFFKLLRERWGQAVNNVMDYFRQLNTSTKQCGFCSFQHSCGRRCHRRSNPMNPLFVAERHCDGVDQSASCVSRTNGAVAANECQLWPNRQIALPNVSDWMASMLRSVSFLNCVPQKAENGVRLCRCCCAPYAPNPAASFRCEILPTAAEDIAAANSADSNSSSSSVSAWSPFSVLPPPP</sequence>
<keyword evidence="5" id="KW-1185">Reference proteome</keyword>
<feature type="region of interest" description="Disordered" evidence="1">
    <location>
        <begin position="294"/>
        <end position="318"/>
    </location>
</feature>
<keyword evidence="3" id="KW-0732">Signal</keyword>
<feature type="compositionally biased region" description="Low complexity" evidence="1">
    <location>
        <begin position="294"/>
        <end position="312"/>
    </location>
</feature>
<feature type="signal peptide" evidence="3">
    <location>
        <begin position="1"/>
        <end position="30"/>
    </location>
</feature>